<dbReference type="Proteomes" id="UP000234275">
    <property type="component" value="Unassembled WGS sequence"/>
</dbReference>
<dbReference type="OrthoDB" id="4499271at2759"/>
<comment type="caution">
    <text evidence="1">The sequence shown here is derived from an EMBL/GenBank/DDBJ whole genome shotgun (WGS) entry which is preliminary data.</text>
</comment>
<gene>
    <name evidence="1" type="ORF">P170DRAFT_425531</name>
</gene>
<proteinExistence type="predicted"/>
<evidence type="ECO:0000313" key="1">
    <source>
        <dbReference type="EMBL" id="PLB51289.1"/>
    </source>
</evidence>
<dbReference type="VEuPathDB" id="FungiDB:P170DRAFT_425531"/>
<dbReference type="AlphaFoldDB" id="A0A2I2GEH2"/>
<evidence type="ECO:0000313" key="2">
    <source>
        <dbReference type="Proteomes" id="UP000234275"/>
    </source>
</evidence>
<keyword evidence="2" id="KW-1185">Reference proteome</keyword>
<protein>
    <submittedName>
        <fullName evidence="1">Uncharacterized protein</fullName>
    </submittedName>
</protein>
<sequence>MADFDDTDGPLTDPLPILAELGRLLDENRIPNVVGWNWNCYLFGAAGASESVQFVVPDEHVPGAIAVIANAGLGLTPCTDGTCFHVQHNSRAPIPEKHFYDGIEDGVRVSVLRKSATYWALPDLPTQAPAADDRNFMLSNDPRIPPGAARATTVSPFKILTQIALVESLILLACRDARQMNQHYVYWEAYLLSIHMCDPKYRWPGPEALEPQFGRCWQIFCNPPKSWPRRAMQQAFVDLRDELRAGPGLPSPPTINAFGSEEKAEEFLRLNGSF</sequence>
<reference evidence="1 2" key="1">
    <citation type="submission" date="2016-12" db="EMBL/GenBank/DDBJ databases">
        <title>The genomes of Aspergillus section Nigri reveals drivers in fungal speciation.</title>
        <authorList>
            <consortium name="DOE Joint Genome Institute"/>
            <person name="Vesth T.C."/>
            <person name="Nybo J."/>
            <person name="Theobald S."/>
            <person name="Brandl J."/>
            <person name="Frisvad J.C."/>
            <person name="Nielsen K.F."/>
            <person name="Lyhne E.K."/>
            <person name="Kogle M.E."/>
            <person name="Kuo A."/>
            <person name="Riley R."/>
            <person name="Clum A."/>
            <person name="Nolan M."/>
            <person name="Lipzen A."/>
            <person name="Salamov A."/>
            <person name="Henrissat B."/>
            <person name="Wiebenga A."/>
            <person name="De Vries R.P."/>
            <person name="Grigoriev I.V."/>
            <person name="Mortensen U.H."/>
            <person name="Andersen M.R."/>
            <person name="Baker S.E."/>
        </authorList>
    </citation>
    <scope>NUCLEOTIDE SEQUENCE [LARGE SCALE GENOMIC DNA]</scope>
    <source>
        <strain evidence="1 2">IBT 23096</strain>
    </source>
</reference>
<accession>A0A2I2GEH2</accession>
<dbReference type="RefSeq" id="XP_024706591.1">
    <property type="nucleotide sequence ID" value="XM_024847643.1"/>
</dbReference>
<organism evidence="1 2">
    <name type="scientific">Aspergillus steynii IBT 23096</name>
    <dbReference type="NCBI Taxonomy" id="1392250"/>
    <lineage>
        <taxon>Eukaryota</taxon>
        <taxon>Fungi</taxon>
        <taxon>Dikarya</taxon>
        <taxon>Ascomycota</taxon>
        <taxon>Pezizomycotina</taxon>
        <taxon>Eurotiomycetes</taxon>
        <taxon>Eurotiomycetidae</taxon>
        <taxon>Eurotiales</taxon>
        <taxon>Aspergillaceae</taxon>
        <taxon>Aspergillus</taxon>
        <taxon>Aspergillus subgen. Circumdati</taxon>
    </lineage>
</organism>
<dbReference type="EMBL" id="MSFO01000003">
    <property type="protein sequence ID" value="PLB51289.1"/>
    <property type="molecule type" value="Genomic_DNA"/>
</dbReference>
<dbReference type="GeneID" id="36555342"/>
<name>A0A2I2GEH2_9EURO</name>